<evidence type="ECO:0000313" key="2">
    <source>
        <dbReference type="EMBL" id="CAN73972.1"/>
    </source>
</evidence>
<evidence type="ECO:0000259" key="1">
    <source>
        <dbReference type="Pfam" id="PF17919"/>
    </source>
</evidence>
<gene>
    <name evidence="2" type="ORF">VITISV_023796</name>
</gene>
<dbReference type="EMBL" id="AM441802">
    <property type="protein sequence ID" value="CAN73972.1"/>
    <property type="molecule type" value="Genomic_DNA"/>
</dbReference>
<dbReference type="Gene3D" id="3.10.20.370">
    <property type="match status" value="1"/>
</dbReference>
<sequence length="236" mass="27232">MADPVLAFPDHAKPFEVHTDASDYAIGGVLMQARGHPIAYKSRKLNDTERKYKVQEKEMAAIVHCLRTWRHYLLYFQTQKKLSPKQARWQDFLAEFDMCIEYKPGRTNLVADALSRKAELVSLKLQEITAVSQFRSTFSDRRKEVIKYDAVARSLLEAVKEEKRRFWEKDGLLYTKGNTLFVPRVDGLGSIMVVVDIFSKYATFMAASADCTADEAARLFMKNVVKYWGLPPRPFY</sequence>
<dbReference type="InterPro" id="IPR043502">
    <property type="entry name" value="DNA/RNA_pol_sf"/>
</dbReference>
<dbReference type="AlphaFoldDB" id="A5AZW8"/>
<proteinExistence type="predicted"/>
<reference evidence="2" key="1">
    <citation type="journal article" date="2007" name="PLoS ONE">
        <title>The first genome sequence of an elite grapevine cultivar (Pinot noir Vitis vinifera L.): coping with a highly heterozygous genome.</title>
        <authorList>
            <person name="Velasco R."/>
            <person name="Zharkikh A."/>
            <person name="Troggio M."/>
            <person name="Cartwright D.A."/>
            <person name="Cestaro A."/>
            <person name="Pruss D."/>
            <person name="Pindo M."/>
            <person name="FitzGerald L.M."/>
            <person name="Vezzulli S."/>
            <person name="Reid J."/>
            <person name="Malacarne G."/>
            <person name="Iliev D."/>
            <person name="Coppola G."/>
            <person name="Wardell B."/>
            <person name="Micheletti D."/>
            <person name="Macalma T."/>
            <person name="Facci M."/>
            <person name="Mitchell J.T."/>
            <person name="Perazzolli M."/>
            <person name="Eldredge G."/>
            <person name="Gatto P."/>
            <person name="Oyzerski R."/>
            <person name="Moretto M."/>
            <person name="Gutin N."/>
            <person name="Stefanini M."/>
            <person name="Chen Y."/>
            <person name="Segala C."/>
            <person name="Davenport C."/>
            <person name="Dematte L."/>
            <person name="Mraz A."/>
            <person name="Battilana J."/>
            <person name="Stormo K."/>
            <person name="Costa F."/>
            <person name="Tao Q."/>
            <person name="Si-Ammour A."/>
            <person name="Harkins T."/>
            <person name="Lackey A."/>
            <person name="Perbost C."/>
            <person name="Taillon B."/>
            <person name="Stella A."/>
            <person name="Solovyev V."/>
            <person name="Fawcett J.A."/>
            <person name="Sterck L."/>
            <person name="Vandepoele K."/>
            <person name="Grando S.M."/>
            <person name="Toppo S."/>
            <person name="Moser C."/>
            <person name="Lanchbury J."/>
            <person name="Bogden R."/>
            <person name="Skolnick M."/>
            <person name="Sgaramella V."/>
            <person name="Bhatnagar S.K."/>
            <person name="Fontana P."/>
            <person name="Gutin A."/>
            <person name="Van de Peer Y."/>
            <person name="Salamini F."/>
            <person name="Viola R."/>
        </authorList>
    </citation>
    <scope>NUCLEOTIDE SEQUENCE</scope>
</reference>
<dbReference type="PANTHER" id="PTHR34072">
    <property type="entry name" value="ENZYMATIC POLYPROTEIN-RELATED"/>
    <property type="match status" value="1"/>
</dbReference>
<dbReference type="Pfam" id="PF17919">
    <property type="entry name" value="RT_RNaseH_2"/>
    <property type="match status" value="1"/>
</dbReference>
<dbReference type="SUPFAM" id="SSF56672">
    <property type="entry name" value="DNA/RNA polymerases"/>
    <property type="match status" value="1"/>
</dbReference>
<name>A5AZW8_VITVI</name>
<organism evidence="2">
    <name type="scientific">Vitis vinifera</name>
    <name type="common">Grape</name>
    <dbReference type="NCBI Taxonomy" id="29760"/>
    <lineage>
        <taxon>Eukaryota</taxon>
        <taxon>Viridiplantae</taxon>
        <taxon>Streptophyta</taxon>
        <taxon>Embryophyta</taxon>
        <taxon>Tracheophyta</taxon>
        <taxon>Spermatophyta</taxon>
        <taxon>Magnoliopsida</taxon>
        <taxon>eudicotyledons</taxon>
        <taxon>Gunneridae</taxon>
        <taxon>Pentapetalae</taxon>
        <taxon>rosids</taxon>
        <taxon>Vitales</taxon>
        <taxon>Vitaceae</taxon>
        <taxon>Viteae</taxon>
        <taxon>Vitis</taxon>
    </lineage>
</organism>
<feature type="domain" description="Reverse transcriptase/retrotransposon-derived protein RNase H-like" evidence="1">
    <location>
        <begin position="3"/>
        <end position="74"/>
    </location>
</feature>
<dbReference type="CDD" id="cd09274">
    <property type="entry name" value="RNase_HI_RT_Ty3"/>
    <property type="match status" value="1"/>
</dbReference>
<dbReference type="PANTHER" id="PTHR34072:SF41">
    <property type="entry name" value="REVERSE TRANSCRIPTASE_RETROTRANSPOSON-DERIVED PROTEIN RNASE H-LIKE DOMAIN-CONTAINING PROTEIN"/>
    <property type="match status" value="1"/>
</dbReference>
<accession>A5AZW8</accession>
<protein>
    <recommendedName>
        <fullName evidence="1">Reverse transcriptase/retrotransposon-derived protein RNase H-like domain-containing protein</fullName>
    </recommendedName>
</protein>
<dbReference type="InterPro" id="IPR041577">
    <property type="entry name" value="RT_RNaseH_2"/>
</dbReference>